<dbReference type="SUPFAM" id="SSF53597">
    <property type="entry name" value="Dihydrofolate reductase-like"/>
    <property type="match status" value="1"/>
</dbReference>
<evidence type="ECO:0000256" key="4">
    <source>
        <dbReference type="ARBA" id="ARBA00022857"/>
    </source>
</evidence>
<dbReference type="GO" id="GO:0046655">
    <property type="term" value="P:folic acid metabolic process"/>
    <property type="evidence" value="ECO:0007669"/>
    <property type="project" value="TreeGrafter"/>
</dbReference>
<dbReference type="EC" id="1.5.1.3" evidence="2"/>
<dbReference type="PRINTS" id="PR00070">
    <property type="entry name" value="DHFR"/>
</dbReference>
<keyword evidence="3" id="KW-0554">One-carbon metabolism</keyword>
<dbReference type="GO" id="GO:0046452">
    <property type="term" value="P:dihydrofolate metabolic process"/>
    <property type="evidence" value="ECO:0007669"/>
    <property type="project" value="TreeGrafter"/>
</dbReference>
<dbReference type="PROSITE" id="PS51330">
    <property type="entry name" value="DHFR_2"/>
    <property type="match status" value="1"/>
</dbReference>
<dbReference type="GO" id="GO:0004146">
    <property type="term" value="F:dihydrofolate reductase activity"/>
    <property type="evidence" value="ECO:0007669"/>
    <property type="project" value="UniProtKB-EC"/>
</dbReference>
<dbReference type="CDD" id="cd00209">
    <property type="entry name" value="DHFR"/>
    <property type="match status" value="1"/>
</dbReference>
<dbReference type="Gene3D" id="3.40.430.10">
    <property type="entry name" value="Dihydrofolate Reductase, subunit A"/>
    <property type="match status" value="1"/>
</dbReference>
<proteinExistence type="predicted"/>
<evidence type="ECO:0000256" key="1">
    <source>
        <dbReference type="ARBA" id="ARBA00004903"/>
    </source>
</evidence>
<accession>A0A8S5QHC8</accession>
<reference evidence="7" key="1">
    <citation type="journal article" date="2021" name="Proc. Natl. Acad. Sci. U.S.A.">
        <title>A Catalog of Tens of Thousands of Viruses from Human Metagenomes Reveals Hidden Associations with Chronic Diseases.</title>
        <authorList>
            <person name="Tisza M.J."/>
            <person name="Buck C.B."/>
        </authorList>
    </citation>
    <scope>NUCLEOTIDE SEQUENCE</scope>
    <source>
        <strain evidence="7">CtdNl2</strain>
    </source>
</reference>
<dbReference type="InterPro" id="IPR012259">
    <property type="entry name" value="DHFR"/>
</dbReference>
<sequence length="166" mass="19341">MVNMIMCLDSCNGLGRDNDLLYRLPSDMKMFRQRTLGMIIIMGRKTFESLPKVLPHREHWVITNQEGYIVPDGVKVFHSKEEVLQELGDRRAFVIGGSSIYHMFLDVCTNIYVTRVNDTKKADTVFDFDESQFSHSQIGMGLKEKDEVSGRWVNYTFDMYTRKKLK</sequence>
<comment type="pathway">
    <text evidence="1">Cofactor biosynthesis; tetrahydrofolate biosynthesis; 5,6,7,8-tetrahydrofolate from 7,8-dihydrofolate: step 1/1.</text>
</comment>
<evidence type="ECO:0000256" key="3">
    <source>
        <dbReference type="ARBA" id="ARBA00022563"/>
    </source>
</evidence>
<dbReference type="InterPro" id="IPR001796">
    <property type="entry name" value="DHFR_dom"/>
</dbReference>
<dbReference type="InterPro" id="IPR024072">
    <property type="entry name" value="DHFR-like_dom_sf"/>
</dbReference>
<name>A0A8S5QHC8_9CAUD</name>
<evidence type="ECO:0000256" key="5">
    <source>
        <dbReference type="ARBA" id="ARBA00023002"/>
    </source>
</evidence>
<keyword evidence="5" id="KW-0560">Oxidoreductase</keyword>
<organism evidence="7">
    <name type="scientific">Myoviridae sp. ctdNl2</name>
    <dbReference type="NCBI Taxonomy" id="2825140"/>
    <lineage>
        <taxon>Viruses</taxon>
        <taxon>Duplodnaviria</taxon>
        <taxon>Heunggongvirae</taxon>
        <taxon>Uroviricota</taxon>
        <taxon>Caudoviricetes</taxon>
    </lineage>
</organism>
<protein>
    <recommendedName>
        <fullName evidence="2">dihydrofolate reductase</fullName>
        <ecNumber evidence="2">1.5.1.3</ecNumber>
    </recommendedName>
</protein>
<dbReference type="PANTHER" id="PTHR48069:SF3">
    <property type="entry name" value="DIHYDROFOLATE REDUCTASE"/>
    <property type="match status" value="1"/>
</dbReference>
<evidence type="ECO:0000256" key="2">
    <source>
        <dbReference type="ARBA" id="ARBA00012856"/>
    </source>
</evidence>
<dbReference type="GO" id="GO:0046654">
    <property type="term" value="P:tetrahydrofolate biosynthetic process"/>
    <property type="evidence" value="ECO:0007669"/>
    <property type="project" value="InterPro"/>
</dbReference>
<dbReference type="GO" id="GO:0050661">
    <property type="term" value="F:NADP binding"/>
    <property type="evidence" value="ECO:0007669"/>
    <property type="project" value="InterPro"/>
</dbReference>
<dbReference type="PANTHER" id="PTHR48069">
    <property type="entry name" value="DIHYDROFOLATE REDUCTASE"/>
    <property type="match status" value="1"/>
</dbReference>
<dbReference type="EMBL" id="BK015652">
    <property type="protein sequence ID" value="DAE18157.1"/>
    <property type="molecule type" value="Genomic_DNA"/>
</dbReference>
<keyword evidence="4" id="KW-0521">NADP</keyword>
<evidence type="ECO:0000313" key="7">
    <source>
        <dbReference type="EMBL" id="DAE18157.1"/>
    </source>
</evidence>
<evidence type="ECO:0000259" key="6">
    <source>
        <dbReference type="PROSITE" id="PS51330"/>
    </source>
</evidence>
<feature type="domain" description="DHFR" evidence="6">
    <location>
        <begin position="1"/>
        <end position="162"/>
    </location>
</feature>
<dbReference type="Pfam" id="PF00186">
    <property type="entry name" value="DHFR_1"/>
    <property type="match status" value="1"/>
</dbReference>
<dbReference type="GO" id="GO:0006730">
    <property type="term" value="P:one-carbon metabolic process"/>
    <property type="evidence" value="ECO:0007669"/>
    <property type="project" value="UniProtKB-KW"/>
</dbReference>